<evidence type="ECO:0000313" key="3">
    <source>
        <dbReference type="EMBL" id="SDT17242.1"/>
    </source>
</evidence>
<sequence length="1085" mass="118005">MRKIYLLLSVLLLLSTVLKAQNRTITGTVTDEKNAPLPGVTVQVKGSTSSTATDADGKYSIKVTNLQSVVIGVKFLGYNYQEKTLREGERNADFKLVPNTSNLDEVVVVGYGTQKKATLTGAVVTISPKDIQDIPSLNLGASLAGQVAGLAVAQDQRPGQPATLTIRNPVVLNSSAGGSTNPLFIIDDIQRSQADFNLLDPNDIESISILKDAEAAIYGVSGGSGAILVRTKKGKIGAPKISFSSQFGSANAVQLPKMLTGPQMATFINDYQQIGEMAPNGVQTGNTIDVNGYVNGNASQKISGWYTPDELAYINNPANNSNFLKQEFHAADVEREAMNISGGTDKATYFVGADYVNQNSNFSGISNYKWGIRANVQAKPAKGLTAGLNVSFDQSYNKEFWYKQKSTTESLNNDVVTLNQALPWQKYFINGNPVYLSSTTFDDINVMLFQNSNNYEDNRQFLTNFLGTLSYEIPGVKGLTANATFNYNINTNFPTQFGTGFNYSQYSGTGANNHIPGGTLLKTIEIDNGNIITFNPSYAKAYQLDASLNYQNSFGKNNITGLVVYEQRETNDNFVNANVAGVVPGGLPNFNFTTGLQQTNQANGSLLGESGAESVIERINYDYNQTYLLQLVGRQDGTTNFASGERWGNFGGVSVGWVASNEKFVKDLAPWVNQLKFRASIGIVGGNSIASANYQYYQQYGIATGSPNGGAVFDEQVRGIGIKSGNLADPNTTWDHRTETDYGVDMQFLKNRLSITGDYFWTHGYDLLTTLSGAVPFLIGNTPPAENYGIVDNFGTEITVGWADHINSDWGYNVKVFYSWSDDKNIREDIAPGLIGTAQDRTGKSDDGGVFGYESLGLIRTQSQADQIIASRAAAAGGAQNVKIFGLTPAPGMINYADLDGNGIIENNDTKDEKYLSHKVGNHNNAGFNFGFSYKSISLNVVSGLSWGGTSSISGTELTSNDNQNASSGGADLQENRAAFWSDHWTPTNTNATYPAPYYYKEWDVVSNFWFVNSFNWNIQQANISWALPTKWIKVVGLASARLFGQCTNVLSLYNPYPDHYRTDQVGIENYPLLRTFTFGLNAGF</sequence>
<dbReference type="Proteomes" id="UP000199679">
    <property type="component" value="Chromosome I"/>
</dbReference>
<accession>A0A1H1Y779</accession>
<organism evidence="3 4">
    <name type="scientific">Mucilaginibacter mallensis</name>
    <dbReference type="NCBI Taxonomy" id="652787"/>
    <lineage>
        <taxon>Bacteria</taxon>
        <taxon>Pseudomonadati</taxon>
        <taxon>Bacteroidota</taxon>
        <taxon>Sphingobacteriia</taxon>
        <taxon>Sphingobacteriales</taxon>
        <taxon>Sphingobacteriaceae</taxon>
        <taxon>Mucilaginibacter</taxon>
    </lineage>
</organism>
<feature type="domain" description="TonB-dependent receptor plug" evidence="2">
    <location>
        <begin position="116"/>
        <end position="225"/>
    </location>
</feature>
<evidence type="ECO:0000256" key="1">
    <source>
        <dbReference type="SAM" id="SignalP"/>
    </source>
</evidence>
<dbReference type="InterPro" id="IPR023996">
    <property type="entry name" value="TonB-dep_OMP_SusC/RagA"/>
</dbReference>
<dbReference type="Pfam" id="PF07715">
    <property type="entry name" value="Plug"/>
    <property type="match status" value="1"/>
</dbReference>
<proteinExistence type="predicted"/>
<dbReference type="AlphaFoldDB" id="A0A1H1Y779"/>
<reference evidence="3 4" key="1">
    <citation type="submission" date="2016-10" db="EMBL/GenBank/DDBJ databases">
        <authorList>
            <person name="de Groot N.N."/>
        </authorList>
    </citation>
    <scope>NUCLEOTIDE SEQUENCE [LARGE SCALE GENOMIC DNA]</scope>
    <source>
        <strain evidence="3 4">MP1X4</strain>
    </source>
</reference>
<dbReference type="NCBIfam" id="TIGR04056">
    <property type="entry name" value="OMP_RagA_SusC"/>
    <property type="match status" value="1"/>
</dbReference>
<keyword evidence="4" id="KW-1185">Reference proteome</keyword>
<dbReference type="OrthoDB" id="9768177at2"/>
<dbReference type="RefSeq" id="WP_091373426.1">
    <property type="nucleotide sequence ID" value="NZ_LT629740.1"/>
</dbReference>
<gene>
    <name evidence="3" type="ORF">SAMN05216490_2650</name>
</gene>
<keyword evidence="1" id="KW-0732">Signal</keyword>
<evidence type="ECO:0000259" key="2">
    <source>
        <dbReference type="Pfam" id="PF07715"/>
    </source>
</evidence>
<dbReference type="SUPFAM" id="SSF49464">
    <property type="entry name" value="Carboxypeptidase regulatory domain-like"/>
    <property type="match status" value="1"/>
</dbReference>
<feature type="chain" id="PRO_5009266255" evidence="1">
    <location>
        <begin position="21"/>
        <end position="1085"/>
    </location>
</feature>
<dbReference type="STRING" id="652787.SAMN05216490_2650"/>
<dbReference type="InterPro" id="IPR008969">
    <property type="entry name" value="CarboxyPept-like_regulatory"/>
</dbReference>
<protein>
    <submittedName>
        <fullName evidence="3">TonB-linked outer membrane protein, SusC/RagA family</fullName>
    </submittedName>
</protein>
<name>A0A1H1Y779_MUCMA</name>
<dbReference type="SUPFAM" id="SSF56935">
    <property type="entry name" value="Porins"/>
    <property type="match status" value="1"/>
</dbReference>
<dbReference type="InterPro" id="IPR037066">
    <property type="entry name" value="Plug_dom_sf"/>
</dbReference>
<dbReference type="EMBL" id="LT629740">
    <property type="protein sequence ID" value="SDT17242.1"/>
    <property type="molecule type" value="Genomic_DNA"/>
</dbReference>
<dbReference type="Pfam" id="PF13715">
    <property type="entry name" value="CarbopepD_reg_2"/>
    <property type="match status" value="1"/>
</dbReference>
<dbReference type="Gene3D" id="2.170.130.10">
    <property type="entry name" value="TonB-dependent receptor, plug domain"/>
    <property type="match status" value="1"/>
</dbReference>
<feature type="signal peptide" evidence="1">
    <location>
        <begin position="1"/>
        <end position="20"/>
    </location>
</feature>
<dbReference type="Gene3D" id="2.60.40.1120">
    <property type="entry name" value="Carboxypeptidase-like, regulatory domain"/>
    <property type="match status" value="1"/>
</dbReference>
<evidence type="ECO:0000313" key="4">
    <source>
        <dbReference type="Proteomes" id="UP000199679"/>
    </source>
</evidence>
<dbReference type="InterPro" id="IPR012910">
    <property type="entry name" value="Plug_dom"/>
</dbReference>